<dbReference type="HAMAP" id="MF_00754">
    <property type="entry name" value="RNase_P_1"/>
    <property type="match status" value="1"/>
</dbReference>
<keyword evidence="7 13" id="KW-0819">tRNA processing</keyword>
<dbReference type="Gene3D" id="2.30.30.210">
    <property type="entry name" value="Ribonuclease P/MRP, subunit p29"/>
    <property type="match status" value="1"/>
</dbReference>
<evidence type="ECO:0000313" key="15">
    <source>
        <dbReference type="EnsemblMetazoa" id="HelroP77533"/>
    </source>
</evidence>
<dbReference type="Pfam" id="PF01868">
    <property type="entry name" value="RNase_P-MRP_p29"/>
    <property type="match status" value="1"/>
</dbReference>
<evidence type="ECO:0000256" key="4">
    <source>
        <dbReference type="ARBA" id="ARBA00016225"/>
    </source>
</evidence>
<dbReference type="STRING" id="6412.T1G2Z5"/>
<dbReference type="InterPro" id="IPR023534">
    <property type="entry name" value="Rof/RNase_P-like"/>
</dbReference>
<evidence type="ECO:0000256" key="12">
    <source>
        <dbReference type="ARBA" id="ARBA00046486"/>
    </source>
</evidence>
<evidence type="ECO:0000256" key="7">
    <source>
        <dbReference type="ARBA" id="ARBA00022694"/>
    </source>
</evidence>
<dbReference type="OMA" id="IPKSECV"/>
<keyword evidence="16" id="KW-1185">Reference proteome</keyword>
<reference evidence="14 16" key="2">
    <citation type="journal article" date="2013" name="Nature">
        <title>Insights into bilaterian evolution from three spiralian genomes.</title>
        <authorList>
            <person name="Simakov O."/>
            <person name="Marletaz F."/>
            <person name="Cho S.J."/>
            <person name="Edsinger-Gonzales E."/>
            <person name="Havlak P."/>
            <person name="Hellsten U."/>
            <person name="Kuo D.H."/>
            <person name="Larsson T."/>
            <person name="Lv J."/>
            <person name="Arendt D."/>
            <person name="Savage R."/>
            <person name="Osoegawa K."/>
            <person name="de Jong P."/>
            <person name="Grimwood J."/>
            <person name="Chapman J.A."/>
            <person name="Shapiro H."/>
            <person name="Aerts A."/>
            <person name="Otillar R.P."/>
            <person name="Terry A.Y."/>
            <person name="Boore J.L."/>
            <person name="Grigoriev I.V."/>
            <person name="Lindberg D.R."/>
            <person name="Seaver E.C."/>
            <person name="Weisblat D.A."/>
            <person name="Putnam N.H."/>
            <person name="Rokhsar D.S."/>
        </authorList>
    </citation>
    <scope>NUCLEOTIDE SEQUENCE</scope>
</reference>
<comment type="function">
    <text evidence="1 13">Component of ribonuclease P, a ribonucleoprotein complex that generates mature tRNA molecules by cleaving their 5'-ends.</text>
</comment>
<evidence type="ECO:0000256" key="11">
    <source>
        <dbReference type="ARBA" id="ARBA00023242"/>
    </source>
</evidence>
<dbReference type="FunCoup" id="T1G2Z5">
    <property type="interactions" value="732"/>
</dbReference>
<evidence type="ECO:0000256" key="10">
    <source>
        <dbReference type="ARBA" id="ARBA00022801"/>
    </source>
</evidence>
<keyword evidence="6" id="KW-0597">Phosphoprotein</keyword>
<protein>
    <recommendedName>
        <fullName evidence="4 13">Ribonuclease P protein subunit p29</fullName>
    </recommendedName>
</protein>
<evidence type="ECO:0000313" key="16">
    <source>
        <dbReference type="Proteomes" id="UP000015101"/>
    </source>
</evidence>
<comment type="subunit">
    <text evidence="12">Component of nuclear RNase P and RNase MRP ribonucleoproteins. RNase P consists of a catalytic RNA moiety and 10 different protein chains; POP1, POP4, POP5, POP7, RPP14, RPP21, RPP25, RPP30, RPP38 and RPP40. Within the RNase P complex, POP1, POP7 and RPP25 form the 'finger' subcomplex, POP5, RPP14, RPP40 and homodimeric RPP30 form the 'palm' subcomplex, and RPP21, POP4 and RPP38 form the 'wrist' subcomplex. All subunits of the RNase P complex interact with the catalytic RNA. Several subunits of RNase P are also part of the RNase MRP complex. RNase MRP consists of a catalytic RNA moiety and about 8 protein subunits; POP1, POP7, RPP25, RPP30, RPP38, RPP40 and possibly also POP4 and POP5.</text>
</comment>
<keyword evidence="9" id="KW-0255">Endonuclease</keyword>
<dbReference type="AlphaFoldDB" id="T1G2Z5"/>
<reference evidence="15" key="3">
    <citation type="submission" date="2015-06" db="UniProtKB">
        <authorList>
            <consortium name="EnsemblMetazoa"/>
        </authorList>
    </citation>
    <scope>IDENTIFICATION</scope>
</reference>
<evidence type="ECO:0000256" key="8">
    <source>
        <dbReference type="ARBA" id="ARBA00022722"/>
    </source>
</evidence>
<comment type="similarity">
    <text evidence="3">Belongs to the eukaryotic/archaeal RNase P protein component 1 family.</text>
</comment>
<name>T1G2Z5_HELRO</name>
<dbReference type="PANTHER" id="PTHR13348:SF0">
    <property type="entry name" value="RIBONUCLEASE P PROTEIN SUBUNIT P29"/>
    <property type="match status" value="1"/>
</dbReference>
<dbReference type="PIRSF" id="PIRSF027081">
    <property type="entry name" value="RNase_P/MRP_p29_subunit"/>
    <property type="match status" value="1"/>
</dbReference>
<dbReference type="CTD" id="20215443"/>
<keyword evidence="11 13" id="KW-0539">Nucleus</keyword>
<evidence type="ECO:0000256" key="2">
    <source>
        <dbReference type="ARBA" id="ARBA00004604"/>
    </source>
</evidence>
<evidence type="ECO:0000256" key="9">
    <source>
        <dbReference type="ARBA" id="ARBA00022759"/>
    </source>
</evidence>
<dbReference type="GO" id="GO:0033204">
    <property type="term" value="F:ribonuclease P RNA binding"/>
    <property type="evidence" value="ECO:0000318"/>
    <property type="project" value="GO_Central"/>
</dbReference>
<evidence type="ECO:0000256" key="6">
    <source>
        <dbReference type="ARBA" id="ARBA00022553"/>
    </source>
</evidence>
<dbReference type="GO" id="GO:0000172">
    <property type="term" value="C:ribonuclease MRP complex"/>
    <property type="evidence" value="ECO:0000318"/>
    <property type="project" value="GO_Central"/>
</dbReference>
<organism evidence="15 16">
    <name type="scientific">Helobdella robusta</name>
    <name type="common">Californian leech</name>
    <dbReference type="NCBI Taxonomy" id="6412"/>
    <lineage>
        <taxon>Eukaryota</taxon>
        <taxon>Metazoa</taxon>
        <taxon>Spiralia</taxon>
        <taxon>Lophotrochozoa</taxon>
        <taxon>Annelida</taxon>
        <taxon>Clitellata</taxon>
        <taxon>Hirudinea</taxon>
        <taxon>Rhynchobdellida</taxon>
        <taxon>Glossiphoniidae</taxon>
        <taxon>Helobdella</taxon>
    </lineage>
</organism>
<evidence type="ECO:0000313" key="14">
    <source>
        <dbReference type="EMBL" id="ESO05603.1"/>
    </source>
</evidence>
<dbReference type="KEGG" id="hro:HELRODRAFT_77533"/>
<dbReference type="GO" id="GO:0016787">
    <property type="term" value="F:hydrolase activity"/>
    <property type="evidence" value="ECO:0007669"/>
    <property type="project" value="UniProtKB-KW"/>
</dbReference>
<proteinExistence type="inferred from homology"/>
<dbReference type="HOGENOM" id="CLU_078577_2_0_1"/>
<dbReference type="InterPro" id="IPR036980">
    <property type="entry name" value="RNase_P/MRP_Rpp29_sf"/>
</dbReference>
<dbReference type="InterPro" id="IPR023538">
    <property type="entry name" value="RNP1"/>
</dbReference>
<dbReference type="RefSeq" id="XP_009016236.1">
    <property type="nucleotide sequence ID" value="XM_009017988.1"/>
</dbReference>
<dbReference type="PANTHER" id="PTHR13348">
    <property type="entry name" value="RIBONUCLEASE P SUBUNIT P29"/>
    <property type="match status" value="1"/>
</dbReference>
<sequence length="195" mass="22707">MDDFTNSFLQKLMPKKYLKEINEDDIQQKYRKINLFNTIKTSKVICSQKRRGLPTKQKKKLKLLSLDENEKIYNLYIPLHELWLDYMNTLLDGCTSDKKEMGRRILKADLHGCEIEVCKSKCPSLVGLKGIILIETKNTMNIITRSNEVKKIPKHNCLFSIKVLGFKITIFGNNLQFKASERSTKSFKNKPAIEF</sequence>
<evidence type="ECO:0000256" key="1">
    <source>
        <dbReference type="ARBA" id="ARBA00002435"/>
    </source>
</evidence>
<comment type="subcellular location">
    <subcellularLocation>
        <location evidence="2 13">Nucleus</location>
        <location evidence="2 13">Nucleolus</location>
    </subcellularLocation>
</comment>
<keyword evidence="8" id="KW-0540">Nuclease</keyword>
<dbReference type="GO" id="GO:0005730">
    <property type="term" value="C:nucleolus"/>
    <property type="evidence" value="ECO:0007669"/>
    <property type="project" value="UniProtKB-SubCell"/>
</dbReference>
<reference evidence="16" key="1">
    <citation type="submission" date="2012-12" db="EMBL/GenBank/DDBJ databases">
        <authorList>
            <person name="Hellsten U."/>
            <person name="Grimwood J."/>
            <person name="Chapman J.A."/>
            <person name="Shapiro H."/>
            <person name="Aerts A."/>
            <person name="Otillar R.P."/>
            <person name="Terry A.Y."/>
            <person name="Boore J.L."/>
            <person name="Simakov O."/>
            <person name="Marletaz F."/>
            <person name="Cho S.-J."/>
            <person name="Edsinger-Gonzales E."/>
            <person name="Havlak P."/>
            <person name="Kuo D.-H."/>
            <person name="Larsson T."/>
            <person name="Lv J."/>
            <person name="Arendt D."/>
            <person name="Savage R."/>
            <person name="Osoegawa K."/>
            <person name="de Jong P."/>
            <person name="Lindberg D.R."/>
            <person name="Seaver E.C."/>
            <person name="Weisblat D.A."/>
            <person name="Putnam N.H."/>
            <person name="Grigoriev I.V."/>
            <person name="Rokhsar D.S."/>
        </authorList>
    </citation>
    <scope>NUCLEOTIDE SEQUENCE</scope>
</reference>
<dbReference type="eggNOG" id="KOG4046">
    <property type="taxonomic scope" value="Eukaryota"/>
</dbReference>
<gene>
    <name evidence="15" type="primary">20215443</name>
    <name evidence="14" type="ORF">HELRODRAFT_77533</name>
</gene>
<dbReference type="GO" id="GO:0006364">
    <property type="term" value="P:rRNA processing"/>
    <property type="evidence" value="ECO:0000318"/>
    <property type="project" value="GO_Central"/>
</dbReference>
<dbReference type="GO" id="GO:0030677">
    <property type="term" value="C:ribonuclease P complex"/>
    <property type="evidence" value="ECO:0000318"/>
    <property type="project" value="GO_Central"/>
</dbReference>
<dbReference type="EMBL" id="KB096325">
    <property type="protein sequence ID" value="ESO05603.1"/>
    <property type="molecule type" value="Genomic_DNA"/>
</dbReference>
<keyword evidence="10" id="KW-0378">Hydrolase</keyword>
<dbReference type="InterPro" id="IPR002730">
    <property type="entry name" value="Rpp29/RNP1"/>
</dbReference>
<evidence type="ECO:0000256" key="5">
    <source>
        <dbReference type="ARBA" id="ARBA00022490"/>
    </source>
</evidence>
<dbReference type="InterPro" id="IPR016848">
    <property type="entry name" value="RNase_P/MRP_Rpp29-subunit"/>
</dbReference>
<dbReference type="InParanoid" id="T1G2Z5"/>
<keyword evidence="5" id="KW-0963">Cytoplasm</keyword>
<dbReference type="Proteomes" id="UP000015101">
    <property type="component" value="Unassembled WGS sequence"/>
</dbReference>
<accession>T1G2Z5</accession>
<dbReference type="GO" id="GO:0004519">
    <property type="term" value="F:endonuclease activity"/>
    <property type="evidence" value="ECO:0007669"/>
    <property type="project" value="UniProtKB-KW"/>
</dbReference>
<dbReference type="EMBL" id="AMQM01003830">
    <property type="status" value="NOT_ANNOTATED_CDS"/>
    <property type="molecule type" value="Genomic_DNA"/>
</dbReference>
<dbReference type="GeneID" id="20215443"/>
<dbReference type="SMART" id="SM00538">
    <property type="entry name" value="POP4"/>
    <property type="match status" value="1"/>
</dbReference>
<dbReference type="EnsemblMetazoa" id="HelroT77533">
    <property type="protein sequence ID" value="HelroP77533"/>
    <property type="gene ID" value="HelroG77533"/>
</dbReference>
<evidence type="ECO:0000256" key="13">
    <source>
        <dbReference type="PIRNR" id="PIRNR027081"/>
    </source>
</evidence>
<dbReference type="OrthoDB" id="124041at2759"/>
<dbReference type="FunFam" id="2.30.30.210:FF:000001">
    <property type="entry name" value="Ribonuclease P protein subunit p29"/>
    <property type="match status" value="1"/>
</dbReference>
<evidence type="ECO:0000256" key="3">
    <source>
        <dbReference type="ARBA" id="ARBA00006181"/>
    </source>
</evidence>
<dbReference type="GO" id="GO:0001682">
    <property type="term" value="P:tRNA 5'-leader removal"/>
    <property type="evidence" value="ECO:0007669"/>
    <property type="project" value="InterPro"/>
</dbReference>
<dbReference type="SUPFAM" id="SSF101744">
    <property type="entry name" value="Rof/RNase P subunit-like"/>
    <property type="match status" value="1"/>
</dbReference>